<protein>
    <submittedName>
        <fullName evidence="2">Uncharacterized protein</fullName>
    </submittedName>
</protein>
<evidence type="ECO:0000313" key="2">
    <source>
        <dbReference type="EMBL" id="KXS21820.1"/>
    </source>
</evidence>
<evidence type="ECO:0000256" key="1">
    <source>
        <dbReference type="SAM" id="Coils"/>
    </source>
</evidence>
<keyword evidence="3" id="KW-1185">Reference proteome</keyword>
<gene>
    <name evidence="2" type="ORF">M427DRAFT_130521</name>
</gene>
<proteinExistence type="predicted"/>
<dbReference type="AlphaFoldDB" id="A0A139AYP1"/>
<feature type="coiled-coil region" evidence="1">
    <location>
        <begin position="72"/>
        <end position="177"/>
    </location>
</feature>
<reference evidence="2 3" key="1">
    <citation type="journal article" date="2015" name="Genome Biol. Evol.">
        <title>Phylogenomic analyses indicate that early fungi evolved digesting cell walls of algal ancestors of land plants.</title>
        <authorList>
            <person name="Chang Y."/>
            <person name="Wang S."/>
            <person name="Sekimoto S."/>
            <person name="Aerts A.L."/>
            <person name="Choi C."/>
            <person name="Clum A."/>
            <person name="LaButti K.M."/>
            <person name="Lindquist E.A."/>
            <person name="Yee Ngan C."/>
            <person name="Ohm R.A."/>
            <person name="Salamov A.A."/>
            <person name="Grigoriev I.V."/>
            <person name="Spatafora J.W."/>
            <person name="Berbee M.L."/>
        </authorList>
    </citation>
    <scope>NUCLEOTIDE SEQUENCE [LARGE SCALE GENOMIC DNA]</scope>
    <source>
        <strain evidence="2 3">JEL478</strain>
    </source>
</reference>
<name>A0A139AYP1_GONPJ</name>
<dbReference type="Proteomes" id="UP000070544">
    <property type="component" value="Unassembled WGS sequence"/>
</dbReference>
<accession>A0A139AYP1</accession>
<keyword evidence="1" id="KW-0175">Coiled coil</keyword>
<sequence>MIPSQSNPLQPQREFQFPVPFVGGWMYHPVPKQPERFPDFARDFHTIRNLSVRLSEENWQLRALLAHNADVSRMMEEERNDLQKRLEEASCKARLYQKEAAALRNQLDKRSQVLSDAEELELKQLRLQSKEAESRTVELQEEKNELMSRFTTLKEEVRAWESLASTGEQRITQLEEECRKVRKSVSE</sequence>
<organism evidence="2 3">
    <name type="scientific">Gonapodya prolifera (strain JEL478)</name>
    <name type="common">Monoblepharis prolifera</name>
    <dbReference type="NCBI Taxonomy" id="1344416"/>
    <lineage>
        <taxon>Eukaryota</taxon>
        <taxon>Fungi</taxon>
        <taxon>Fungi incertae sedis</taxon>
        <taxon>Chytridiomycota</taxon>
        <taxon>Chytridiomycota incertae sedis</taxon>
        <taxon>Monoblepharidomycetes</taxon>
        <taxon>Monoblepharidales</taxon>
        <taxon>Gonapodyaceae</taxon>
        <taxon>Gonapodya</taxon>
    </lineage>
</organism>
<evidence type="ECO:0000313" key="3">
    <source>
        <dbReference type="Proteomes" id="UP000070544"/>
    </source>
</evidence>
<dbReference type="EMBL" id="KQ965732">
    <property type="protein sequence ID" value="KXS21820.1"/>
    <property type="molecule type" value="Genomic_DNA"/>
</dbReference>